<dbReference type="Proteomes" id="UP001422759">
    <property type="component" value="Unassembled WGS sequence"/>
</dbReference>
<gene>
    <name evidence="1" type="ORF">GCM10009760_46140</name>
</gene>
<accession>A0ABN3A0U4</accession>
<reference evidence="1 2" key="1">
    <citation type="journal article" date="2019" name="Int. J. Syst. Evol. Microbiol.">
        <title>The Global Catalogue of Microorganisms (GCM) 10K type strain sequencing project: providing services to taxonomists for standard genome sequencing and annotation.</title>
        <authorList>
            <consortium name="The Broad Institute Genomics Platform"/>
            <consortium name="The Broad Institute Genome Sequencing Center for Infectious Disease"/>
            <person name="Wu L."/>
            <person name="Ma J."/>
        </authorList>
    </citation>
    <scope>NUCLEOTIDE SEQUENCE [LARGE SCALE GENOMIC DNA]</scope>
    <source>
        <strain evidence="1 2">JCM 14560</strain>
    </source>
</reference>
<sequence length="107" mass="11455">MAWGDPNRIGGNGTKFVCGPNVPDDGYYQAITQDASYKFAAGAKASLVGNYVSEGRKDVSITDLLTHIDHCTSNPSGQQPYSCYGNMYDITVDGSGLITTIAEIYHP</sequence>
<proteinExistence type="predicted"/>
<evidence type="ECO:0000313" key="1">
    <source>
        <dbReference type="EMBL" id="GAA2151126.1"/>
    </source>
</evidence>
<organism evidence="1 2">
    <name type="scientific">Kitasatospora kazusensis</name>
    <dbReference type="NCBI Taxonomy" id="407974"/>
    <lineage>
        <taxon>Bacteria</taxon>
        <taxon>Bacillati</taxon>
        <taxon>Actinomycetota</taxon>
        <taxon>Actinomycetes</taxon>
        <taxon>Kitasatosporales</taxon>
        <taxon>Streptomycetaceae</taxon>
        <taxon>Kitasatospora</taxon>
    </lineage>
</organism>
<comment type="caution">
    <text evidence="1">The sequence shown here is derived from an EMBL/GenBank/DDBJ whole genome shotgun (WGS) entry which is preliminary data.</text>
</comment>
<name>A0ABN3A0U4_9ACTN</name>
<dbReference type="EMBL" id="BAAANT010000031">
    <property type="protein sequence ID" value="GAA2151126.1"/>
    <property type="molecule type" value="Genomic_DNA"/>
</dbReference>
<evidence type="ECO:0000313" key="2">
    <source>
        <dbReference type="Proteomes" id="UP001422759"/>
    </source>
</evidence>
<keyword evidence="2" id="KW-1185">Reference proteome</keyword>
<protein>
    <submittedName>
        <fullName evidence="1">Uncharacterized protein</fullName>
    </submittedName>
</protein>